<evidence type="ECO:0000313" key="1">
    <source>
        <dbReference type="EMBL" id="RAL15148.1"/>
    </source>
</evidence>
<evidence type="ECO:0000313" key="2">
    <source>
        <dbReference type="Proteomes" id="UP000248961"/>
    </source>
</evidence>
<accession>A0A395I7V6</accession>
<dbReference type="STRING" id="1450537.A0A395I7V6"/>
<keyword evidence="2" id="KW-1185">Reference proteome</keyword>
<name>A0A395I7V6_ASPHC</name>
<dbReference type="VEuPathDB" id="FungiDB:BO97DRAFT_421941"/>
<dbReference type="Proteomes" id="UP000248961">
    <property type="component" value="Unassembled WGS sequence"/>
</dbReference>
<gene>
    <name evidence="1" type="ORF">BO97DRAFT_421941</name>
</gene>
<dbReference type="AlphaFoldDB" id="A0A395I7V6"/>
<protein>
    <submittedName>
        <fullName evidence="1">Uncharacterized protein</fullName>
    </submittedName>
</protein>
<dbReference type="EMBL" id="KZ824272">
    <property type="protein sequence ID" value="RAL15148.1"/>
    <property type="molecule type" value="Genomic_DNA"/>
</dbReference>
<dbReference type="GeneID" id="37201033"/>
<dbReference type="RefSeq" id="XP_025554302.1">
    <property type="nucleotide sequence ID" value="XM_025696744.1"/>
</dbReference>
<dbReference type="OrthoDB" id="268428at2759"/>
<proteinExistence type="predicted"/>
<sequence length="144" mass="16789">MLQRWREDVYGLNPKDFRPWFASWAQHAETQIDKPCGGDELTYYRQILFPSWASNHATLFAEATKSLVYGSEEHITERNPTKAHQMHLPPRILQQMNAARGRLRTLAQRDLFVWITVMLETSSPAPCCEPTVFELFRELQRIGV</sequence>
<reference evidence="1 2" key="1">
    <citation type="submission" date="2018-02" db="EMBL/GenBank/DDBJ databases">
        <title>The genomes of Aspergillus section Nigri reveals drivers in fungal speciation.</title>
        <authorList>
            <consortium name="DOE Joint Genome Institute"/>
            <person name="Vesth T.C."/>
            <person name="Nybo J."/>
            <person name="Theobald S."/>
            <person name="Brandl J."/>
            <person name="Frisvad J.C."/>
            <person name="Nielsen K.F."/>
            <person name="Lyhne E.K."/>
            <person name="Kogle M.E."/>
            <person name="Kuo A."/>
            <person name="Riley R."/>
            <person name="Clum A."/>
            <person name="Nolan M."/>
            <person name="Lipzen A."/>
            <person name="Salamov A."/>
            <person name="Henrissat B."/>
            <person name="Wiebenga A."/>
            <person name="De vries R.P."/>
            <person name="Grigoriev I.V."/>
            <person name="Mortensen U.H."/>
            <person name="Andersen M.R."/>
            <person name="Baker S.E."/>
        </authorList>
    </citation>
    <scope>NUCLEOTIDE SEQUENCE [LARGE SCALE GENOMIC DNA]</scope>
    <source>
        <strain evidence="1 2">CBS 101889</strain>
    </source>
</reference>
<organism evidence="1 2">
    <name type="scientific">Aspergillus homomorphus (strain CBS 101889)</name>
    <dbReference type="NCBI Taxonomy" id="1450537"/>
    <lineage>
        <taxon>Eukaryota</taxon>
        <taxon>Fungi</taxon>
        <taxon>Dikarya</taxon>
        <taxon>Ascomycota</taxon>
        <taxon>Pezizomycotina</taxon>
        <taxon>Eurotiomycetes</taxon>
        <taxon>Eurotiomycetidae</taxon>
        <taxon>Eurotiales</taxon>
        <taxon>Aspergillaceae</taxon>
        <taxon>Aspergillus</taxon>
        <taxon>Aspergillus subgen. Circumdati</taxon>
    </lineage>
</organism>